<dbReference type="AlphaFoldDB" id="A0A1G4UPW7"/>
<feature type="transmembrane region" description="Helical" evidence="1">
    <location>
        <begin position="94"/>
        <end position="119"/>
    </location>
</feature>
<keyword evidence="1" id="KW-0812">Transmembrane</keyword>
<reference evidence="3" key="1">
    <citation type="submission" date="2016-10" db="EMBL/GenBank/DDBJ databases">
        <authorList>
            <person name="Varghese N."/>
            <person name="Submissions S."/>
        </authorList>
    </citation>
    <scope>NUCLEOTIDE SEQUENCE [LARGE SCALE GENOMIC DNA]</scope>
    <source>
        <strain evidence="3">CGMCC 1.1761</strain>
    </source>
</reference>
<sequence>MRKVHLHGSLGKTYGRTFELEVATAGEAIRALSVNFPGFLQTIRDGAWHIVRGKSVDKGFDLGEAEIGTFRLGKGDLHIVPVVAGSKRSGMLKIVLGVAVAGAAFFLAPAAGGLSAAIGPGMLSGITYGNMAMFGAALALAGASSLLSPEEKDNGDDSGSFTFTGPGNAYAQGSPVPLVYGEVITGGVMISGGMDVERIPVGNGAYVGSYGGKK</sequence>
<dbReference type="Proteomes" id="UP000198889">
    <property type="component" value="Unassembled WGS sequence"/>
</dbReference>
<evidence type="ECO:0000313" key="2">
    <source>
        <dbReference type="EMBL" id="SCW95673.1"/>
    </source>
</evidence>
<protein>
    <submittedName>
        <fullName evidence="2">Phage-related protein, tail component</fullName>
    </submittedName>
</protein>
<dbReference type="EMBL" id="FMTP01000010">
    <property type="protein sequence ID" value="SCW95673.1"/>
    <property type="molecule type" value="Genomic_DNA"/>
</dbReference>
<dbReference type="InterPro" id="IPR010654">
    <property type="entry name" value="Phage_lambda_tail_I"/>
</dbReference>
<evidence type="ECO:0000256" key="1">
    <source>
        <dbReference type="SAM" id="Phobius"/>
    </source>
</evidence>
<feature type="transmembrane region" description="Helical" evidence="1">
    <location>
        <begin position="125"/>
        <end position="147"/>
    </location>
</feature>
<keyword evidence="1" id="KW-0472">Membrane</keyword>
<dbReference type="Pfam" id="PF06805">
    <property type="entry name" value="Lambda_tail_I"/>
    <property type="match status" value="1"/>
</dbReference>
<evidence type="ECO:0000313" key="3">
    <source>
        <dbReference type="Proteomes" id="UP000198889"/>
    </source>
</evidence>
<proteinExistence type="predicted"/>
<dbReference type="STRING" id="177413.SAMN05660859_0086"/>
<organism evidence="2 3">
    <name type="scientific">Ancylobacter rudongensis</name>
    <dbReference type="NCBI Taxonomy" id="177413"/>
    <lineage>
        <taxon>Bacteria</taxon>
        <taxon>Pseudomonadati</taxon>
        <taxon>Pseudomonadota</taxon>
        <taxon>Alphaproteobacteria</taxon>
        <taxon>Hyphomicrobiales</taxon>
        <taxon>Xanthobacteraceae</taxon>
        <taxon>Ancylobacter</taxon>
    </lineage>
</organism>
<dbReference type="RefSeq" id="WP_091444173.1">
    <property type="nucleotide sequence ID" value="NZ_FMTP01000010.1"/>
</dbReference>
<gene>
    <name evidence="2" type="ORF">SAMN05660859_0086</name>
</gene>
<keyword evidence="1" id="KW-1133">Transmembrane helix</keyword>
<accession>A0A1G4UPW7</accession>
<name>A0A1G4UPW7_9HYPH</name>
<keyword evidence="3" id="KW-1185">Reference proteome</keyword>